<accession>A0ABS1NM84</accession>
<feature type="transmembrane region" description="Helical" evidence="1">
    <location>
        <begin position="136"/>
        <end position="158"/>
    </location>
</feature>
<comment type="caution">
    <text evidence="2">The sequence shown here is derived from an EMBL/GenBank/DDBJ whole genome shotgun (WGS) entry which is preliminary data.</text>
</comment>
<dbReference type="Pfam" id="PF06197">
    <property type="entry name" value="DUF998"/>
    <property type="match status" value="1"/>
</dbReference>
<evidence type="ECO:0000313" key="2">
    <source>
        <dbReference type="EMBL" id="MBL1101098.1"/>
    </source>
</evidence>
<dbReference type="InterPro" id="IPR009339">
    <property type="entry name" value="DUF998"/>
</dbReference>
<gene>
    <name evidence="2" type="ORF">JK363_31440</name>
</gene>
<evidence type="ECO:0000256" key="1">
    <source>
        <dbReference type="SAM" id="Phobius"/>
    </source>
</evidence>
<keyword evidence="3" id="KW-1185">Reference proteome</keyword>
<feature type="transmembrane region" description="Helical" evidence="1">
    <location>
        <begin position="84"/>
        <end position="102"/>
    </location>
</feature>
<feature type="transmembrane region" description="Helical" evidence="1">
    <location>
        <begin position="21"/>
        <end position="38"/>
    </location>
</feature>
<protein>
    <submittedName>
        <fullName evidence="2">DUF998 domain-containing protein</fullName>
    </submittedName>
</protein>
<dbReference type="Proteomes" id="UP000634229">
    <property type="component" value="Unassembled WGS sequence"/>
</dbReference>
<keyword evidence="1" id="KW-0812">Transmembrane</keyword>
<feature type="transmembrane region" description="Helical" evidence="1">
    <location>
        <begin position="109"/>
        <end position="130"/>
    </location>
</feature>
<dbReference type="EMBL" id="JAERRF010000025">
    <property type="protein sequence ID" value="MBL1101098.1"/>
    <property type="molecule type" value="Genomic_DNA"/>
</dbReference>
<sequence>MKPTFVSSPGTRGQLAARIGAAAWILNAAQFLVVQLIVRSRWRTPYSWKRNNISDLGNVHCRIWDESRPRYVCSPLHGLMNTSFAVQGVLLLIGVLLTGFAWGRGAMAWTARILFVISAGGWVLVGMVPADVNEDLHVLGALLIMGLGNIGLLCAGCVRKDSPLGRMRAVTLGIAATAILGAWMFFGQHGPGIGLGGMERVAAFAPQIWTVVAALAVFRAAAADTPRAVGAAVRNAAPSAGRTE</sequence>
<reference evidence="2 3" key="1">
    <citation type="submission" date="2021-01" db="EMBL/GenBank/DDBJ databases">
        <title>WGS of actinomycetes isolated from Thailand.</title>
        <authorList>
            <person name="Thawai C."/>
        </authorList>
    </citation>
    <scope>NUCLEOTIDE SEQUENCE [LARGE SCALE GENOMIC DNA]</scope>
    <source>
        <strain evidence="2 3">CA1R205</strain>
    </source>
</reference>
<feature type="transmembrane region" description="Helical" evidence="1">
    <location>
        <begin position="170"/>
        <end position="189"/>
    </location>
</feature>
<proteinExistence type="predicted"/>
<keyword evidence="1" id="KW-1133">Transmembrane helix</keyword>
<evidence type="ECO:0000313" key="3">
    <source>
        <dbReference type="Proteomes" id="UP000634229"/>
    </source>
</evidence>
<feature type="transmembrane region" description="Helical" evidence="1">
    <location>
        <begin position="201"/>
        <end position="218"/>
    </location>
</feature>
<keyword evidence="1" id="KW-0472">Membrane</keyword>
<dbReference type="RefSeq" id="WP_201880430.1">
    <property type="nucleotide sequence ID" value="NZ_JAERRF010000025.1"/>
</dbReference>
<organism evidence="2 3">
    <name type="scientific">Streptomyces coffeae</name>
    <dbReference type="NCBI Taxonomy" id="621382"/>
    <lineage>
        <taxon>Bacteria</taxon>
        <taxon>Bacillati</taxon>
        <taxon>Actinomycetota</taxon>
        <taxon>Actinomycetes</taxon>
        <taxon>Kitasatosporales</taxon>
        <taxon>Streptomycetaceae</taxon>
        <taxon>Streptomyces</taxon>
    </lineage>
</organism>
<name>A0ABS1NM84_9ACTN</name>